<dbReference type="Gene3D" id="1.20.1600.10">
    <property type="entry name" value="Outer membrane efflux proteins (OEP)"/>
    <property type="match status" value="1"/>
</dbReference>
<keyword evidence="5" id="KW-1185">Reference proteome</keyword>
<organism evidence="4 5">
    <name type="scientific">Microbulbifer harenosus</name>
    <dbReference type="NCBI Taxonomy" id="2576840"/>
    <lineage>
        <taxon>Bacteria</taxon>
        <taxon>Pseudomonadati</taxon>
        <taxon>Pseudomonadota</taxon>
        <taxon>Gammaproteobacteria</taxon>
        <taxon>Cellvibrionales</taxon>
        <taxon>Microbulbiferaceae</taxon>
        <taxon>Microbulbifer</taxon>
    </lineage>
</organism>
<feature type="chain" id="PRO_5045424814" evidence="3">
    <location>
        <begin position="33"/>
        <end position="442"/>
    </location>
</feature>
<proteinExistence type="inferred from homology"/>
<evidence type="ECO:0000256" key="2">
    <source>
        <dbReference type="SAM" id="Coils"/>
    </source>
</evidence>
<evidence type="ECO:0000256" key="1">
    <source>
        <dbReference type="ARBA" id="ARBA00007613"/>
    </source>
</evidence>
<name>A0ABY2UEQ0_9GAMM</name>
<gene>
    <name evidence="4" type="ORF">FDY93_18310</name>
</gene>
<protein>
    <submittedName>
        <fullName evidence="4">TolC family protein</fullName>
    </submittedName>
</protein>
<evidence type="ECO:0000313" key="5">
    <source>
        <dbReference type="Proteomes" id="UP000306791"/>
    </source>
</evidence>
<sequence>MCISVAPRPGGKTLRACLIGGALFFGSSLVAAAGPHTPAPALTLGEAVARTLERHPSLAVFEFRQRVQDGRAATAALRPALNLDLELENAAGTNGADDAELTVGISSVVELGGKRGARGEVINAERRLLDADRQVQAMDLLGEVLRRYVRVLSTTELAALAESSVRLALDAVNGVEDRVAAGGAPQMELLRARAALARAQLALQRSQQQLEAERVALAAMWGETSAAFSVTGGELYRPGPAGDFEEYFARARQSPLLSRFASEARLNAAQLRLARSEASADLAWALGVRRSRETDSTSLVAGLSIPLWRGERARGGIDAAQAQFDGIAVRQRSAELNLHTQLYRAFNNRAQSIAAVHRLQTEIIPALSGALEESERYYLAGRYGYQEWVAAREELLDARRALIDEATAALLAGAEIEQLTAAPLITGSALRAEKQFGKNHEQ</sequence>
<keyword evidence="3" id="KW-0732">Signal</keyword>
<dbReference type="EMBL" id="VANI01000023">
    <property type="protein sequence ID" value="TLM73996.1"/>
    <property type="molecule type" value="Genomic_DNA"/>
</dbReference>
<dbReference type="PANTHER" id="PTHR30203:SF24">
    <property type="entry name" value="BLR4935 PROTEIN"/>
    <property type="match status" value="1"/>
</dbReference>
<comment type="caution">
    <text evidence="4">The sequence shown here is derived from an EMBL/GenBank/DDBJ whole genome shotgun (WGS) entry which is preliminary data.</text>
</comment>
<dbReference type="InterPro" id="IPR010131">
    <property type="entry name" value="MdtP/NodT-like"/>
</dbReference>
<dbReference type="InterPro" id="IPR003423">
    <property type="entry name" value="OMP_efflux"/>
</dbReference>
<dbReference type="Proteomes" id="UP000306791">
    <property type="component" value="Unassembled WGS sequence"/>
</dbReference>
<dbReference type="RefSeq" id="WP_138237200.1">
    <property type="nucleotide sequence ID" value="NZ_CP185860.1"/>
</dbReference>
<dbReference type="PANTHER" id="PTHR30203">
    <property type="entry name" value="OUTER MEMBRANE CATION EFFLUX PROTEIN"/>
    <property type="match status" value="1"/>
</dbReference>
<dbReference type="SUPFAM" id="SSF56954">
    <property type="entry name" value="Outer membrane efflux proteins (OEP)"/>
    <property type="match status" value="1"/>
</dbReference>
<dbReference type="Pfam" id="PF02321">
    <property type="entry name" value="OEP"/>
    <property type="match status" value="2"/>
</dbReference>
<reference evidence="4 5" key="1">
    <citation type="submission" date="2019-05" db="EMBL/GenBank/DDBJ databases">
        <title>Microbulbifer harenosus sp. nov., an alginate-degrading bacterium isolated from coastal sand.</title>
        <authorList>
            <person name="Huang H."/>
            <person name="Mo K."/>
            <person name="Bao S."/>
        </authorList>
    </citation>
    <scope>NUCLEOTIDE SEQUENCE [LARGE SCALE GENOMIC DNA]</scope>
    <source>
        <strain evidence="4 5">HB161719</strain>
    </source>
</reference>
<feature type="signal peptide" evidence="3">
    <location>
        <begin position="1"/>
        <end position="32"/>
    </location>
</feature>
<feature type="coiled-coil region" evidence="2">
    <location>
        <begin position="189"/>
        <end position="216"/>
    </location>
</feature>
<comment type="similarity">
    <text evidence="1">Belongs to the outer membrane factor (OMF) (TC 1.B.17) family.</text>
</comment>
<evidence type="ECO:0000313" key="4">
    <source>
        <dbReference type="EMBL" id="TLM73996.1"/>
    </source>
</evidence>
<keyword evidence="2" id="KW-0175">Coiled coil</keyword>
<evidence type="ECO:0000256" key="3">
    <source>
        <dbReference type="SAM" id="SignalP"/>
    </source>
</evidence>
<accession>A0ABY2UEQ0</accession>